<protein>
    <submittedName>
        <fullName evidence="2">Cell division protein</fullName>
    </submittedName>
</protein>
<evidence type="ECO:0000313" key="2">
    <source>
        <dbReference type="EMBL" id="DAF86666.1"/>
    </source>
</evidence>
<name>A0A8S5TWT3_9CAUD</name>
<organism evidence="2">
    <name type="scientific">Myoviridae sp. ctXho31</name>
    <dbReference type="NCBI Taxonomy" id="2825122"/>
    <lineage>
        <taxon>Viruses</taxon>
        <taxon>Duplodnaviria</taxon>
        <taxon>Heunggongvirae</taxon>
        <taxon>Uroviricota</taxon>
        <taxon>Caudoviricetes</taxon>
    </lineage>
</organism>
<dbReference type="GO" id="GO:0051301">
    <property type="term" value="P:cell division"/>
    <property type="evidence" value="ECO:0007669"/>
    <property type="project" value="UniProtKB-KW"/>
</dbReference>
<reference evidence="2" key="1">
    <citation type="journal article" date="2021" name="Proc. Natl. Acad. Sci. U.S.A.">
        <title>A Catalog of Tens of Thousands of Viruses from Human Metagenomes Reveals Hidden Associations with Chronic Diseases.</title>
        <authorList>
            <person name="Tisza M.J."/>
            <person name="Buck C.B."/>
        </authorList>
    </citation>
    <scope>NUCLEOTIDE SEQUENCE</scope>
    <source>
        <strain evidence="2">CtXho31</strain>
    </source>
</reference>
<keyword evidence="1" id="KW-0175">Coiled coil</keyword>
<sequence length="98" mass="12020">MFKRIKKLENEINDSKKEIKELKEKLYEILDKQKINELSKKYKAKINVRYLYGRYFLEINNHTVVDTHCIIDCHEYIQSREFERDIKAFLYKSNKGEK</sequence>
<accession>A0A8S5TWT3</accession>
<dbReference type="EMBL" id="BK015950">
    <property type="protein sequence ID" value="DAF86666.1"/>
    <property type="molecule type" value="Genomic_DNA"/>
</dbReference>
<keyword evidence="2" id="KW-0132">Cell division</keyword>
<keyword evidence="2" id="KW-0131">Cell cycle</keyword>
<evidence type="ECO:0000256" key="1">
    <source>
        <dbReference type="SAM" id="Coils"/>
    </source>
</evidence>
<feature type="coiled-coil region" evidence="1">
    <location>
        <begin position="5"/>
        <end position="32"/>
    </location>
</feature>
<proteinExistence type="predicted"/>